<keyword evidence="2" id="KW-1185">Reference proteome</keyword>
<sequence>MSDPNHYIALCARKYAEITRQLVLAADAQQRDQLNALLNHIKESAIIETRLELERRLRQLPDDLRRWVERKEELARTITSAEGEALRVYYAVPGGGVLGTLSGTEMTLLADLYEGWSCSPKLDRLSIVRLQGFADAMRSTAGFLGPDHVPHDPPARSINRFLFEQAFLDSETGRD</sequence>
<evidence type="ECO:0000313" key="2">
    <source>
        <dbReference type="Proteomes" id="UP000468531"/>
    </source>
</evidence>
<dbReference type="Proteomes" id="UP000468531">
    <property type="component" value="Unassembled WGS sequence"/>
</dbReference>
<name>A0A6P1BSQ4_9BRAD</name>
<organism evidence="1 2">
    <name type="scientific">Bradyrhizobium uaiense</name>
    <dbReference type="NCBI Taxonomy" id="2594946"/>
    <lineage>
        <taxon>Bacteria</taxon>
        <taxon>Pseudomonadati</taxon>
        <taxon>Pseudomonadota</taxon>
        <taxon>Alphaproteobacteria</taxon>
        <taxon>Hyphomicrobiales</taxon>
        <taxon>Nitrobacteraceae</taxon>
        <taxon>Bradyrhizobium</taxon>
    </lineage>
</organism>
<accession>A0A6P1BSQ4</accession>
<protein>
    <submittedName>
        <fullName evidence="1">Uncharacterized protein</fullName>
    </submittedName>
</protein>
<dbReference type="RefSeq" id="WP_163160860.1">
    <property type="nucleotide sequence ID" value="NZ_VKHP01000235.1"/>
</dbReference>
<comment type="caution">
    <text evidence="1">The sequence shown here is derived from an EMBL/GenBank/DDBJ whole genome shotgun (WGS) entry which is preliminary data.</text>
</comment>
<gene>
    <name evidence="1" type="ORF">FNJ47_37650</name>
</gene>
<dbReference type="AlphaFoldDB" id="A0A6P1BSQ4"/>
<reference evidence="1 2" key="1">
    <citation type="journal article" date="2020" name="Arch. Microbiol.">
        <title>Bradyrhizobium uaiense sp. nov., a new highly efficient cowpea symbiont.</title>
        <authorList>
            <person name="Cabral Michel D."/>
            <person name="Azarias Guimaraes A."/>
            <person name="Martins da Costa E."/>
            <person name="Soares de Carvalho T."/>
            <person name="Balsanelli E."/>
            <person name="Willems A."/>
            <person name="Maltempi de Souza E."/>
            <person name="de Souza Moreira F.M."/>
        </authorList>
    </citation>
    <scope>NUCLEOTIDE SEQUENCE [LARGE SCALE GENOMIC DNA]</scope>
    <source>
        <strain evidence="1 2">UFLA 03-164</strain>
    </source>
</reference>
<dbReference type="EMBL" id="VKHP01000235">
    <property type="protein sequence ID" value="NEV01359.1"/>
    <property type="molecule type" value="Genomic_DNA"/>
</dbReference>
<evidence type="ECO:0000313" key="1">
    <source>
        <dbReference type="EMBL" id="NEV01359.1"/>
    </source>
</evidence>
<proteinExistence type="predicted"/>